<sequence>MTKIIMAHDYSQFPEDPRDAVDVFPAKKAIENSGLFSKLECANFFAASSYGPNLPESVLVSD</sequence>
<protein>
    <submittedName>
        <fullName evidence="1">Uncharacterized protein</fullName>
    </submittedName>
</protein>
<reference evidence="1" key="1">
    <citation type="submission" date="2022-06" db="EMBL/GenBank/DDBJ databases">
        <title>Sneathiella actinostolidae sp. nov., isolated from a sea anemonein the Western Pacific Ocean.</title>
        <authorList>
            <person name="Wei M.J."/>
        </authorList>
    </citation>
    <scope>NUCLEOTIDE SEQUENCE</scope>
    <source>
        <strain evidence="1">PHK-P5</strain>
    </source>
</reference>
<keyword evidence="2" id="KW-1185">Reference proteome</keyword>
<dbReference type="EMBL" id="CP098747">
    <property type="protein sequence ID" value="USG62053.1"/>
    <property type="molecule type" value="Genomic_DNA"/>
</dbReference>
<dbReference type="RefSeq" id="WP_251935596.1">
    <property type="nucleotide sequence ID" value="NZ_CP098747.1"/>
</dbReference>
<evidence type="ECO:0000313" key="2">
    <source>
        <dbReference type="Proteomes" id="UP001056291"/>
    </source>
</evidence>
<dbReference type="Proteomes" id="UP001056291">
    <property type="component" value="Chromosome"/>
</dbReference>
<gene>
    <name evidence="1" type="ORF">NBZ79_03570</name>
</gene>
<evidence type="ECO:0000313" key="1">
    <source>
        <dbReference type="EMBL" id="USG62053.1"/>
    </source>
</evidence>
<proteinExistence type="predicted"/>
<name>A0ABY4W4D9_9PROT</name>
<accession>A0ABY4W4D9</accession>
<organism evidence="1 2">
    <name type="scientific">Sneathiella marina</name>
    <dbReference type="NCBI Taxonomy" id="2950108"/>
    <lineage>
        <taxon>Bacteria</taxon>
        <taxon>Pseudomonadati</taxon>
        <taxon>Pseudomonadota</taxon>
        <taxon>Alphaproteobacteria</taxon>
        <taxon>Sneathiellales</taxon>
        <taxon>Sneathiellaceae</taxon>
        <taxon>Sneathiella</taxon>
    </lineage>
</organism>